<keyword evidence="1" id="KW-0677">Repeat</keyword>
<dbReference type="AlphaFoldDB" id="A0A9P6Y7G1"/>
<evidence type="ECO:0000313" key="4">
    <source>
        <dbReference type="Proteomes" id="UP000717996"/>
    </source>
</evidence>
<accession>A0A9P6Y7G1</accession>
<evidence type="ECO:0000256" key="2">
    <source>
        <dbReference type="PROSITE-ProRule" id="PRU00708"/>
    </source>
</evidence>
<dbReference type="OrthoDB" id="185373at2759"/>
<dbReference type="GO" id="GO:0031930">
    <property type="term" value="P:mitochondria-nucleus signaling pathway"/>
    <property type="evidence" value="ECO:0007669"/>
    <property type="project" value="TreeGrafter"/>
</dbReference>
<reference evidence="3" key="1">
    <citation type="journal article" date="2020" name="Microb. Genom.">
        <title>Genetic diversity of clinical and environmental Mucorales isolates obtained from an investigation of mucormycosis cases among solid organ transplant recipients.</title>
        <authorList>
            <person name="Nguyen M.H."/>
            <person name="Kaul D."/>
            <person name="Muto C."/>
            <person name="Cheng S.J."/>
            <person name="Richter R.A."/>
            <person name="Bruno V.M."/>
            <person name="Liu G."/>
            <person name="Beyhan S."/>
            <person name="Sundermann A.J."/>
            <person name="Mounaud S."/>
            <person name="Pasculle A.W."/>
            <person name="Nierman W.C."/>
            <person name="Driscoll E."/>
            <person name="Cumbie R."/>
            <person name="Clancy C.J."/>
            <person name="Dupont C.L."/>
        </authorList>
    </citation>
    <scope>NUCLEOTIDE SEQUENCE</scope>
    <source>
        <strain evidence="3">GL16</strain>
    </source>
</reference>
<dbReference type="Proteomes" id="UP000717996">
    <property type="component" value="Unassembled WGS sequence"/>
</dbReference>
<dbReference type="EMBL" id="JAANIT010001256">
    <property type="protein sequence ID" value="KAG1541312.1"/>
    <property type="molecule type" value="Genomic_DNA"/>
</dbReference>
<protein>
    <recommendedName>
        <fullName evidence="5">Pentatricopeptide repeat-containing protein</fullName>
    </recommendedName>
</protein>
<dbReference type="PANTHER" id="PTHR47936:SF1">
    <property type="entry name" value="PENTATRICOPEPTIDE REPEAT-CONTAINING PROTEIN GUN1, CHLOROPLASTIC"/>
    <property type="match status" value="1"/>
</dbReference>
<comment type="caution">
    <text evidence="3">The sequence shown here is derived from an EMBL/GenBank/DDBJ whole genome shotgun (WGS) entry which is preliminary data.</text>
</comment>
<dbReference type="PANTHER" id="PTHR47936">
    <property type="entry name" value="PPR_LONG DOMAIN-CONTAINING PROTEIN"/>
    <property type="match status" value="1"/>
</dbReference>
<evidence type="ECO:0000256" key="1">
    <source>
        <dbReference type="ARBA" id="ARBA00022737"/>
    </source>
</evidence>
<gene>
    <name evidence="3" type="ORF">G6F51_007974</name>
</gene>
<organism evidence="3 4">
    <name type="scientific">Rhizopus oryzae</name>
    <name type="common">Mucormycosis agent</name>
    <name type="synonym">Rhizopus arrhizus var. delemar</name>
    <dbReference type="NCBI Taxonomy" id="64495"/>
    <lineage>
        <taxon>Eukaryota</taxon>
        <taxon>Fungi</taxon>
        <taxon>Fungi incertae sedis</taxon>
        <taxon>Mucoromycota</taxon>
        <taxon>Mucoromycotina</taxon>
        <taxon>Mucoromycetes</taxon>
        <taxon>Mucorales</taxon>
        <taxon>Mucorineae</taxon>
        <taxon>Rhizopodaceae</taxon>
        <taxon>Rhizopus</taxon>
    </lineage>
</organism>
<proteinExistence type="predicted"/>
<dbReference type="Pfam" id="PF01535">
    <property type="entry name" value="PPR"/>
    <property type="match status" value="1"/>
</dbReference>
<sequence length="405" mass="47529">MFLHCTNAKSWLSNRVLNCFRFYTTTTPCSQLSAQLLNHLKHNRLQQAHVMISKQPTPVPVHFYNYLLKGYAKNFRKAHTLERSLDVLTEMRLKGVEPSSQSYMQLIMGLALRVTPLNKEEEKWMQRWFDEFLRIESGNTYPKKTFNKFKKLMRCVYYKGHPNLKHMFYAVLNTFPTKLEDVETWNLVIAGCIQSQRIRDAEQVLERARMEQVANSTSFRMVIQAYLVKGDQSSANRVLKHMLQDHIVADKATYEIFIQYCLTRKQKKTSIEMLKQLWQGVLMTTDRGDVIHPEITVLLTNYYKRRGALEEAEQMYLDMKYKQLTITKEHLQALNEIIIQFVNKQQYISAVSLIFDLVGQGYTLNQETITHITQSLEANNQFETIEQLTSVIPLLKPHDLTKEEE</sequence>
<dbReference type="Gene3D" id="1.25.40.10">
    <property type="entry name" value="Tetratricopeptide repeat domain"/>
    <property type="match status" value="2"/>
</dbReference>
<dbReference type="InterPro" id="IPR002885">
    <property type="entry name" value="PPR_rpt"/>
</dbReference>
<dbReference type="PROSITE" id="PS51375">
    <property type="entry name" value="PPR"/>
    <property type="match status" value="1"/>
</dbReference>
<name>A0A9P6Y7G1_RHIOR</name>
<dbReference type="InterPro" id="IPR011990">
    <property type="entry name" value="TPR-like_helical_dom_sf"/>
</dbReference>
<evidence type="ECO:0008006" key="5">
    <source>
        <dbReference type="Google" id="ProtNLM"/>
    </source>
</evidence>
<feature type="repeat" description="PPR" evidence="2">
    <location>
        <begin position="181"/>
        <end position="215"/>
    </location>
</feature>
<evidence type="ECO:0000313" key="3">
    <source>
        <dbReference type="EMBL" id="KAG1541312.1"/>
    </source>
</evidence>